<evidence type="ECO:0000313" key="1">
    <source>
        <dbReference type="EMBL" id="SLM87929.1"/>
    </source>
</evidence>
<dbReference type="AlphaFoldDB" id="A0A1X6WSX6"/>
<evidence type="ECO:0008006" key="3">
    <source>
        <dbReference type="Google" id="ProtNLM"/>
    </source>
</evidence>
<proteinExistence type="predicted"/>
<organism evidence="1 2">
    <name type="scientific">Brachybacterium nesterenkovii</name>
    <dbReference type="NCBI Taxonomy" id="47847"/>
    <lineage>
        <taxon>Bacteria</taxon>
        <taxon>Bacillati</taxon>
        <taxon>Actinomycetota</taxon>
        <taxon>Actinomycetes</taxon>
        <taxon>Micrococcales</taxon>
        <taxon>Dermabacteraceae</taxon>
        <taxon>Brachybacterium</taxon>
    </lineage>
</organism>
<dbReference type="OrthoDB" id="4763494at2"/>
<dbReference type="Proteomes" id="UP000195981">
    <property type="component" value="Unassembled WGS sequence"/>
</dbReference>
<dbReference type="RefSeq" id="WP_087101694.1">
    <property type="nucleotide sequence ID" value="NZ_FWFG01000008.1"/>
</dbReference>
<dbReference type="EMBL" id="FWFG01000008">
    <property type="protein sequence ID" value="SLM87929.1"/>
    <property type="molecule type" value="Genomic_DNA"/>
</dbReference>
<gene>
    <name evidence="1" type="ORF">FM110_00650</name>
</gene>
<protein>
    <recommendedName>
        <fullName evidence="3">DUF3800 domain-containing protein</fullName>
    </recommendedName>
</protein>
<dbReference type="InterPro" id="IPR024524">
    <property type="entry name" value="DUF3800"/>
</dbReference>
<evidence type="ECO:0000313" key="2">
    <source>
        <dbReference type="Proteomes" id="UP000195981"/>
    </source>
</evidence>
<keyword evidence="2" id="KW-1185">Reference proteome</keyword>
<reference evidence="1 2" key="1">
    <citation type="submission" date="2017-02" db="EMBL/GenBank/DDBJ databases">
        <authorList>
            <person name="Peterson S.W."/>
        </authorList>
    </citation>
    <scope>NUCLEOTIDE SEQUENCE [LARGE SCALE GENOMIC DNA]</scope>
    <source>
        <strain evidence="1 2">CIP104813</strain>
    </source>
</reference>
<sequence length="237" mass="27008">MPPRTLDRLVYVDDSGDPRTGLAVYGWIEFAPDRWHDVLGGWLEHRKQLWRKYGIPVSKELHMTEYVQGRGRLTERHLPEFTGDGGATLHKKDLGRAIAREGLEVMASLEGMRVGAVYRTAARASGAAAKAALYAALLERFERELHDSDSLALVFMDGDGTDKTYRDAHRRLPRASRRIIEDPVYTDSKTSQLVQMADHVAWCVFTAIAQAPGHEFAHRWYEQHLAVRDRYRRPQAL</sequence>
<accession>A0A1X6WSX6</accession>
<name>A0A1X6WSX6_9MICO</name>
<dbReference type="Pfam" id="PF12686">
    <property type="entry name" value="DUF3800"/>
    <property type="match status" value="1"/>
</dbReference>